<keyword evidence="5 6" id="KW-0472">Membrane</keyword>
<dbReference type="EMBL" id="OU015569">
    <property type="protein sequence ID" value="CAG5098755.1"/>
    <property type="molecule type" value="Genomic_DNA"/>
</dbReference>
<evidence type="ECO:0000256" key="4">
    <source>
        <dbReference type="ARBA" id="ARBA00022989"/>
    </source>
</evidence>
<feature type="transmembrane region" description="Helical" evidence="6">
    <location>
        <begin position="94"/>
        <end position="112"/>
    </location>
</feature>
<feature type="transmembrane region" description="Helical" evidence="6">
    <location>
        <begin position="21"/>
        <end position="42"/>
    </location>
</feature>
<evidence type="ECO:0000256" key="5">
    <source>
        <dbReference type="ARBA" id="ARBA00023136"/>
    </source>
</evidence>
<dbReference type="SMART" id="SM01077">
    <property type="entry name" value="Cg6151-P"/>
    <property type="match status" value="1"/>
</dbReference>
<gene>
    <name evidence="7" type="ORF">OKIOD_LOCUS7504</name>
</gene>
<evidence type="ECO:0000256" key="3">
    <source>
        <dbReference type="ARBA" id="ARBA00022692"/>
    </source>
</evidence>
<evidence type="ECO:0000256" key="2">
    <source>
        <dbReference type="ARBA" id="ARBA00010023"/>
    </source>
</evidence>
<protein>
    <submittedName>
        <fullName evidence="7">Oidioi.mRNA.OKI2018_I69.XSR.g15946.t1.cds</fullName>
    </submittedName>
</protein>
<comment type="subcellular location">
    <subcellularLocation>
        <location evidence="1">Endomembrane system</location>
        <topology evidence="1">Multi-pass membrane protein</topology>
    </subcellularLocation>
</comment>
<dbReference type="PANTHER" id="PTHR13314:SF2">
    <property type="entry name" value="CALCIUM CHANNEL FLOWER HOMOLOG"/>
    <property type="match status" value="1"/>
</dbReference>
<dbReference type="InterPro" id="IPR019365">
    <property type="entry name" value="TVP18/Ca-channel_flower"/>
</dbReference>
<dbReference type="Pfam" id="PF10233">
    <property type="entry name" value="Cg6151-P"/>
    <property type="match status" value="1"/>
</dbReference>
<reference evidence="7 8" key="1">
    <citation type="submission" date="2021-04" db="EMBL/GenBank/DDBJ databases">
        <authorList>
            <person name="Bliznina A."/>
        </authorList>
    </citation>
    <scope>NUCLEOTIDE SEQUENCE [LARGE SCALE GENOMIC DNA]</scope>
</reference>
<feature type="transmembrane region" description="Helical" evidence="6">
    <location>
        <begin position="54"/>
        <end position="74"/>
    </location>
</feature>
<keyword evidence="8" id="KW-1185">Reference proteome</keyword>
<evidence type="ECO:0000313" key="8">
    <source>
        <dbReference type="Proteomes" id="UP001158576"/>
    </source>
</evidence>
<evidence type="ECO:0000256" key="1">
    <source>
        <dbReference type="ARBA" id="ARBA00004127"/>
    </source>
</evidence>
<dbReference type="PANTHER" id="PTHR13314">
    <property type="entry name" value="CALCIUM CHANNEL FLOWER HOMOLOG"/>
    <property type="match status" value="1"/>
</dbReference>
<feature type="transmembrane region" description="Helical" evidence="6">
    <location>
        <begin position="118"/>
        <end position="139"/>
    </location>
</feature>
<name>A0ABN7SJM1_OIKDI</name>
<accession>A0ABN7SJM1</accession>
<comment type="similarity">
    <text evidence="2">Belongs to the calcium channel flower family.</text>
</comment>
<organism evidence="7 8">
    <name type="scientific">Oikopleura dioica</name>
    <name type="common">Tunicate</name>
    <dbReference type="NCBI Taxonomy" id="34765"/>
    <lineage>
        <taxon>Eukaryota</taxon>
        <taxon>Metazoa</taxon>
        <taxon>Chordata</taxon>
        <taxon>Tunicata</taxon>
        <taxon>Appendicularia</taxon>
        <taxon>Copelata</taxon>
        <taxon>Oikopleuridae</taxon>
        <taxon>Oikopleura</taxon>
    </lineage>
</organism>
<keyword evidence="3 6" id="KW-0812">Transmembrane</keyword>
<proteinExistence type="inferred from homology"/>
<evidence type="ECO:0000256" key="6">
    <source>
        <dbReference type="SAM" id="Phobius"/>
    </source>
</evidence>
<dbReference type="Proteomes" id="UP001158576">
    <property type="component" value="Chromosome XSR"/>
</dbReference>
<evidence type="ECO:0000313" key="7">
    <source>
        <dbReference type="EMBL" id="CAG5098755.1"/>
    </source>
</evidence>
<keyword evidence="4 6" id="KW-1133">Transmembrane helix</keyword>
<sequence length="166" mass="18466">MDEQQQAVKDEASEVAWWMRWLATVAGVIGGITACFGGFFGLFKGAISLDAVEFIGYAIMLFLGFLIFVMEATFVCRPVTFAQPIIQRMDRVRFWHRGAIYCGLSMISYMMLASNSPFGSLGSIIVPFATGVLYGLMALGRKADRDQMLANAARSDNYQQFENEEP</sequence>